<reference evidence="1 2" key="1">
    <citation type="submission" date="2014-05" db="EMBL/GenBank/DDBJ databases">
        <authorList>
            <person name="Daugherty S.C."/>
            <person name="Tallon L.J."/>
            <person name="Sadzewicz L."/>
            <person name="Kilian M."/>
            <person name="Tettelin H."/>
        </authorList>
    </citation>
    <scope>NUCLEOTIDE SEQUENCE [LARGE SCALE GENOMIC DNA]</scope>
    <source>
        <strain evidence="1 2">SK608</strain>
    </source>
</reference>
<accession>A0A081R176</accession>
<evidence type="ECO:0000313" key="1">
    <source>
        <dbReference type="EMBL" id="KEQ48949.1"/>
    </source>
</evidence>
<dbReference type="Gene3D" id="2.30.110.40">
    <property type="entry name" value="Phage tail tube protein"/>
    <property type="match status" value="1"/>
</dbReference>
<comment type="caution">
    <text evidence="1">The sequence shown here is derived from an EMBL/GenBank/DDBJ whole genome shotgun (WGS) entry which is preliminary data.</text>
</comment>
<organism evidence="1 2">
    <name type="scientific">Streptococcus mitis</name>
    <dbReference type="NCBI Taxonomy" id="28037"/>
    <lineage>
        <taxon>Bacteria</taxon>
        <taxon>Bacillati</taxon>
        <taxon>Bacillota</taxon>
        <taxon>Bacilli</taxon>
        <taxon>Lactobacillales</taxon>
        <taxon>Streptococcaceae</taxon>
        <taxon>Streptococcus</taxon>
        <taxon>Streptococcus mitis group</taxon>
    </lineage>
</organism>
<gene>
    <name evidence="1" type="primary">xkdM</name>
    <name evidence="1" type="ORF">SK608_0247</name>
</gene>
<dbReference type="InterPro" id="IPR038628">
    <property type="entry name" value="XkdM-like_sf"/>
</dbReference>
<protein>
    <submittedName>
        <fullName evidence="1">Phage-like element PBSX protein xkdM</fullName>
    </submittedName>
</protein>
<dbReference type="EMBL" id="JPFZ01000007">
    <property type="protein sequence ID" value="KEQ48949.1"/>
    <property type="molecule type" value="Genomic_DNA"/>
</dbReference>
<dbReference type="InterPro" id="IPR018989">
    <property type="entry name" value="DUF2001"/>
</dbReference>
<dbReference type="AlphaFoldDB" id="A0A081R176"/>
<proteinExistence type="predicted"/>
<dbReference type="SUPFAM" id="SSF69279">
    <property type="entry name" value="Phage tail proteins"/>
    <property type="match status" value="1"/>
</dbReference>
<evidence type="ECO:0000313" key="2">
    <source>
        <dbReference type="Proteomes" id="UP000028022"/>
    </source>
</evidence>
<dbReference type="Pfam" id="PF09393">
    <property type="entry name" value="DUF2001"/>
    <property type="match status" value="1"/>
</dbReference>
<sequence length="154" mass="17594">MAFLKGRDVISGQEGTAFIHIDGRNEFMFYVKELEATVKKNKEEVRTLNKRGTQSKSTGFKGEGKMTIYGVTSTFKEMMLDYMKNGRDTFFDIQVTNDDATSSIGRQTTILRECNLDEVVMAQLKVEDDFLEEEVNFTFEDVDILEKFNAPKLG</sequence>
<dbReference type="Proteomes" id="UP000028022">
    <property type="component" value="Unassembled WGS sequence"/>
</dbReference>
<name>A0A081R176_STRMT</name>